<reference evidence="1 2" key="1">
    <citation type="submission" date="2024-01" db="EMBL/GenBank/DDBJ databases">
        <title>The complete chloroplast genome sequence of Lithospermum erythrorhizon: insights into the phylogenetic relationship among Boraginaceae species and the maternal lineages of purple gromwells.</title>
        <authorList>
            <person name="Okada T."/>
            <person name="Watanabe K."/>
        </authorList>
    </citation>
    <scope>NUCLEOTIDE SEQUENCE [LARGE SCALE GENOMIC DNA]</scope>
</reference>
<accession>A0AAV3QE83</accession>
<dbReference type="AlphaFoldDB" id="A0AAV3QE83"/>
<comment type="caution">
    <text evidence="1">The sequence shown here is derived from an EMBL/GenBank/DDBJ whole genome shotgun (WGS) entry which is preliminary data.</text>
</comment>
<evidence type="ECO:0000313" key="2">
    <source>
        <dbReference type="Proteomes" id="UP001454036"/>
    </source>
</evidence>
<organism evidence="1 2">
    <name type="scientific">Lithospermum erythrorhizon</name>
    <name type="common">Purple gromwell</name>
    <name type="synonym">Lithospermum officinale var. erythrorhizon</name>
    <dbReference type="NCBI Taxonomy" id="34254"/>
    <lineage>
        <taxon>Eukaryota</taxon>
        <taxon>Viridiplantae</taxon>
        <taxon>Streptophyta</taxon>
        <taxon>Embryophyta</taxon>
        <taxon>Tracheophyta</taxon>
        <taxon>Spermatophyta</taxon>
        <taxon>Magnoliopsida</taxon>
        <taxon>eudicotyledons</taxon>
        <taxon>Gunneridae</taxon>
        <taxon>Pentapetalae</taxon>
        <taxon>asterids</taxon>
        <taxon>lamiids</taxon>
        <taxon>Boraginales</taxon>
        <taxon>Boraginaceae</taxon>
        <taxon>Boraginoideae</taxon>
        <taxon>Lithospermeae</taxon>
        <taxon>Lithospermum</taxon>
    </lineage>
</organism>
<sequence>MEYIDHLPPMDLMRSEKMSFVQLIIPVESAHRAVSYLGLLGLLQFRDVGWVFLLKFGFFEDGGCWFAWSSSVS</sequence>
<protein>
    <submittedName>
        <fullName evidence="1">Uncharacterized protein</fullName>
    </submittedName>
</protein>
<proteinExistence type="predicted"/>
<dbReference type="EMBL" id="BAABME010004349">
    <property type="protein sequence ID" value="GAA0162054.1"/>
    <property type="molecule type" value="Genomic_DNA"/>
</dbReference>
<keyword evidence="2" id="KW-1185">Reference proteome</keyword>
<name>A0AAV3QE83_LITER</name>
<gene>
    <name evidence="1" type="ORF">LIER_18237</name>
</gene>
<evidence type="ECO:0000313" key="1">
    <source>
        <dbReference type="EMBL" id="GAA0162054.1"/>
    </source>
</evidence>
<dbReference type="Proteomes" id="UP001454036">
    <property type="component" value="Unassembled WGS sequence"/>
</dbReference>